<dbReference type="AlphaFoldDB" id="N1S4C5"/>
<dbReference type="HOGENOM" id="CLU_1619057_0_0_1"/>
<gene>
    <name evidence="1" type="ORF">FOC4_g10000492</name>
</gene>
<protein>
    <submittedName>
        <fullName evidence="1">Uncharacterized protein</fullName>
    </submittedName>
</protein>
<dbReference type="OrthoDB" id="5108091at2759"/>
<reference evidence="2" key="2">
    <citation type="journal article" date="2014" name="PLoS ONE">
        <title>Genome and Transcriptome Analysis of the Fungal Pathogen Fusarium oxysporum f. sp. cubense Causing Banana Vascular Wilt Disease.</title>
        <authorList>
            <person name="Guo L."/>
            <person name="Han L."/>
            <person name="Yang L."/>
            <person name="Zeng H."/>
            <person name="Fan D."/>
            <person name="Zhu Y."/>
            <person name="Feng Y."/>
            <person name="Wang G."/>
            <person name="Peng C."/>
            <person name="Jiang X."/>
            <person name="Zhou D."/>
            <person name="Ni P."/>
            <person name="Liang C."/>
            <person name="Liu L."/>
            <person name="Wang J."/>
            <person name="Mao C."/>
            <person name="Fang X."/>
            <person name="Peng M."/>
            <person name="Huang J."/>
        </authorList>
    </citation>
    <scope>NUCLEOTIDE SEQUENCE [LARGE SCALE GENOMIC DNA]</scope>
    <source>
        <strain evidence="2">race 4</strain>
    </source>
</reference>
<dbReference type="EMBL" id="KB726391">
    <property type="protein sequence ID" value="EMT69410.1"/>
    <property type="molecule type" value="Genomic_DNA"/>
</dbReference>
<evidence type="ECO:0000313" key="2">
    <source>
        <dbReference type="Proteomes" id="UP000016929"/>
    </source>
</evidence>
<dbReference type="Proteomes" id="UP000016929">
    <property type="component" value="Unassembled WGS sequence"/>
</dbReference>
<dbReference type="STRING" id="1229665.N1S4C5"/>
<reference evidence="2" key="1">
    <citation type="submission" date="2012-09" db="EMBL/GenBank/DDBJ databases">
        <title>Genome sequencing and comparative transcriptomics of race 1 and race 4 of banana pathogen: Fusarium oxysporum f. sp. cubense.</title>
        <authorList>
            <person name="Fang X."/>
            <person name="Huang J."/>
        </authorList>
    </citation>
    <scope>NUCLEOTIDE SEQUENCE [LARGE SCALE GENOMIC DNA]</scope>
    <source>
        <strain evidence="2">race 4</strain>
    </source>
</reference>
<evidence type="ECO:0000313" key="1">
    <source>
        <dbReference type="EMBL" id="EMT69410.1"/>
    </source>
</evidence>
<proteinExistence type="predicted"/>
<name>N1S4C5_FUSC4</name>
<sequence>MVPEPTLNSCPWGYPRCPGHDWCPVLHPQQHSTNYSSIDRPISDTTLFPSTQSTFYQQCTQANPPIGANIYSYEDILRCLLPSERFIFEERLKNTSWEKILREHNQRWTPVNHQTTLMNRLNKLREKYVVINQILPSRTGTAKRLGHNTHAVGIPCATCGLQNY</sequence>
<keyword evidence="2" id="KW-1185">Reference proteome</keyword>
<organism evidence="1 2">
    <name type="scientific">Fusarium oxysporum f. sp. cubense (strain race 4)</name>
    <name type="common">Panama disease fungus</name>
    <dbReference type="NCBI Taxonomy" id="2502994"/>
    <lineage>
        <taxon>Eukaryota</taxon>
        <taxon>Fungi</taxon>
        <taxon>Dikarya</taxon>
        <taxon>Ascomycota</taxon>
        <taxon>Pezizomycotina</taxon>
        <taxon>Sordariomycetes</taxon>
        <taxon>Hypocreomycetidae</taxon>
        <taxon>Hypocreales</taxon>
        <taxon>Nectriaceae</taxon>
        <taxon>Fusarium</taxon>
        <taxon>Fusarium oxysporum species complex</taxon>
    </lineage>
</organism>
<accession>N1S4C5</accession>